<proteinExistence type="predicted"/>
<sequence>RLERLIDTKLLDAPKLDSASESANIITLHTFITRELRWYVENNYIGGQLWENYQDYFEDWSIDMFKECEKEVMHCLRDTPERRGVYISRGSDRRKLFYKLFDILKENELHRWTEEDIQTQIEYGGGFPRSFKPSLAQISAVPTQADKDIKVEPFQKYETQYIGPQQTTRNTIKKSDQTPATEISASNIGGQTYK</sequence>
<comment type="caution">
    <text evidence="2">The sequence shown here is derived from an EMBL/GenBank/DDBJ whole genome shotgun (WGS) entry which is preliminary data.</text>
</comment>
<feature type="region of interest" description="Disordered" evidence="1">
    <location>
        <begin position="163"/>
        <end position="194"/>
    </location>
</feature>
<evidence type="ECO:0008006" key="4">
    <source>
        <dbReference type="Google" id="ProtNLM"/>
    </source>
</evidence>
<accession>A0A420IX70</accession>
<dbReference type="EMBL" id="MCBQ01005818">
    <property type="protein sequence ID" value="RKF79147.1"/>
    <property type="molecule type" value="Genomic_DNA"/>
</dbReference>
<feature type="compositionally biased region" description="Polar residues" evidence="1">
    <location>
        <begin position="177"/>
        <end position="194"/>
    </location>
</feature>
<gene>
    <name evidence="2" type="ORF">GcM3_058023</name>
</gene>
<dbReference type="Proteomes" id="UP000283383">
    <property type="component" value="Unassembled WGS sequence"/>
</dbReference>
<protein>
    <recommendedName>
        <fullName evidence="4">Integrase and RNaseH domain-containing protein</fullName>
    </recommendedName>
</protein>
<organism evidence="2 3">
    <name type="scientific">Golovinomyces cichoracearum</name>
    <dbReference type="NCBI Taxonomy" id="62708"/>
    <lineage>
        <taxon>Eukaryota</taxon>
        <taxon>Fungi</taxon>
        <taxon>Dikarya</taxon>
        <taxon>Ascomycota</taxon>
        <taxon>Pezizomycotina</taxon>
        <taxon>Leotiomycetes</taxon>
        <taxon>Erysiphales</taxon>
        <taxon>Erysiphaceae</taxon>
        <taxon>Golovinomyces</taxon>
    </lineage>
</organism>
<evidence type="ECO:0000256" key="1">
    <source>
        <dbReference type="SAM" id="MobiDB-lite"/>
    </source>
</evidence>
<feature type="non-terminal residue" evidence="2">
    <location>
        <position position="194"/>
    </location>
</feature>
<dbReference type="AlphaFoldDB" id="A0A420IX70"/>
<name>A0A420IX70_9PEZI</name>
<reference evidence="2 3" key="1">
    <citation type="journal article" date="2018" name="BMC Genomics">
        <title>Comparative genome analyses reveal sequence features reflecting distinct modes of host-adaptation between dicot and monocot powdery mildew.</title>
        <authorList>
            <person name="Wu Y."/>
            <person name="Ma X."/>
            <person name="Pan Z."/>
            <person name="Kale S.D."/>
            <person name="Song Y."/>
            <person name="King H."/>
            <person name="Zhang Q."/>
            <person name="Presley C."/>
            <person name="Deng X."/>
            <person name="Wei C.I."/>
            <person name="Xiao S."/>
        </authorList>
    </citation>
    <scope>NUCLEOTIDE SEQUENCE [LARGE SCALE GENOMIC DNA]</scope>
    <source>
        <strain evidence="2">UMSG3</strain>
    </source>
</reference>
<feature type="non-terminal residue" evidence="2">
    <location>
        <position position="1"/>
    </location>
</feature>
<keyword evidence="3" id="KW-1185">Reference proteome</keyword>
<evidence type="ECO:0000313" key="3">
    <source>
        <dbReference type="Proteomes" id="UP000283383"/>
    </source>
</evidence>
<evidence type="ECO:0000313" key="2">
    <source>
        <dbReference type="EMBL" id="RKF79147.1"/>
    </source>
</evidence>